<feature type="transmembrane region" description="Helical" evidence="7">
    <location>
        <begin position="201"/>
        <end position="222"/>
    </location>
</feature>
<feature type="transmembrane region" description="Helical" evidence="7">
    <location>
        <begin position="335"/>
        <end position="354"/>
    </location>
</feature>
<dbReference type="InterPro" id="IPR011701">
    <property type="entry name" value="MFS"/>
</dbReference>
<sequence length="519" mass="53542">MPSEGLSTSTTWRTWFSLPVLLLPTLVVTMDISVLFLAVPHMSADLQPGATQLLWITDVYGFLIAGFLVTMGTLGDRLGRRRFLVIGAAAFAVASLVAAYSTTAEMLIVARALLGLAGATLMPSTLALITVIFPDARRRARAIGLWVTTMSVGVSIGPLAGGALLSTFWWGAVFLPGAAVMAIVVVTAPRSLPEHRNPGPARLDLFSVLLSMATIMPIVYGFKEIPGQGWTADVLLMICAGLVAGALFVWRQRTLTFPLVDVQLFRSRAFSAALALLLFGMVAINGMEYLYPQYLQMVSGLSPLAAGLWTVPGALAVTAGSMVTPRLTRWMSPGYIVGIGAGVAAAGFVLMSRVDVSSGLAILVVGLVVAQLGIAPIIVLGTDLVVGAAPPERSGSAAAVSETSGELGVALGIAVMGTLAAGVYSREMAGSVPAEIPDDLAGSANDTLAGAVDAAAQVSDGVGEQLLGAAHDAFARGFGVAAGLSAVICAGLAVLAATFLRRVQRRDEDEPDTADDGHA</sequence>
<proteinExistence type="predicted"/>
<evidence type="ECO:0000256" key="6">
    <source>
        <dbReference type="ARBA" id="ARBA00023136"/>
    </source>
</evidence>
<feature type="transmembrane region" description="Helical" evidence="7">
    <location>
        <begin position="270"/>
        <end position="291"/>
    </location>
</feature>
<feature type="transmembrane region" description="Helical" evidence="7">
    <location>
        <begin position="167"/>
        <end position="189"/>
    </location>
</feature>
<dbReference type="InterPro" id="IPR020846">
    <property type="entry name" value="MFS_dom"/>
</dbReference>
<gene>
    <name evidence="9" type="ORF">DPM12_00400</name>
</gene>
<evidence type="ECO:0000259" key="8">
    <source>
        <dbReference type="PROSITE" id="PS50850"/>
    </source>
</evidence>
<feature type="transmembrane region" description="Helical" evidence="7">
    <location>
        <begin position="83"/>
        <end position="102"/>
    </location>
</feature>
<keyword evidence="3" id="KW-1003">Cell membrane</keyword>
<keyword evidence="5 7" id="KW-1133">Transmembrane helix</keyword>
<evidence type="ECO:0000256" key="7">
    <source>
        <dbReference type="SAM" id="Phobius"/>
    </source>
</evidence>
<dbReference type="OrthoDB" id="9781469at2"/>
<dbReference type="PROSITE" id="PS50850">
    <property type="entry name" value="MFS"/>
    <property type="match status" value="1"/>
</dbReference>
<organism evidence="9 10">
    <name type="scientific">Phytoactinopolyspora halophila</name>
    <dbReference type="NCBI Taxonomy" id="1981511"/>
    <lineage>
        <taxon>Bacteria</taxon>
        <taxon>Bacillati</taxon>
        <taxon>Actinomycetota</taxon>
        <taxon>Actinomycetes</taxon>
        <taxon>Jiangellales</taxon>
        <taxon>Jiangellaceae</taxon>
        <taxon>Phytoactinopolyspora</taxon>
    </lineage>
</organism>
<dbReference type="AlphaFoldDB" id="A0A329R1Z3"/>
<feature type="transmembrane region" description="Helical" evidence="7">
    <location>
        <begin position="478"/>
        <end position="500"/>
    </location>
</feature>
<dbReference type="GO" id="GO:0005886">
    <property type="term" value="C:plasma membrane"/>
    <property type="evidence" value="ECO:0007669"/>
    <property type="project" value="UniProtKB-SubCell"/>
</dbReference>
<dbReference type="Pfam" id="PF07690">
    <property type="entry name" value="MFS_1"/>
    <property type="match status" value="1"/>
</dbReference>
<evidence type="ECO:0000313" key="10">
    <source>
        <dbReference type="Proteomes" id="UP000250462"/>
    </source>
</evidence>
<dbReference type="Gene3D" id="1.20.1250.20">
    <property type="entry name" value="MFS general substrate transporter like domains"/>
    <property type="match status" value="1"/>
</dbReference>
<dbReference type="PANTHER" id="PTHR42718">
    <property type="entry name" value="MAJOR FACILITATOR SUPERFAMILY MULTIDRUG TRANSPORTER MFSC"/>
    <property type="match status" value="1"/>
</dbReference>
<feature type="transmembrane region" description="Helical" evidence="7">
    <location>
        <begin position="234"/>
        <end position="250"/>
    </location>
</feature>
<dbReference type="InterPro" id="IPR036259">
    <property type="entry name" value="MFS_trans_sf"/>
</dbReference>
<evidence type="ECO:0000256" key="5">
    <source>
        <dbReference type="ARBA" id="ARBA00022989"/>
    </source>
</evidence>
<evidence type="ECO:0000313" key="9">
    <source>
        <dbReference type="EMBL" id="RAW18590.1"/>
    </source>
</evidence>
<dbReference type="SUPFAM" id="SSF103473">
    <property type="entry name" value="MFS general substrate transporter"/>
    <property type="match status" value="1"/>
</dbReference>
<feature type="transmembrane region" description="Helical" evidence="7">
    <location>
        <begin position="20"/>
        <end position="40"/>
    </location>
</feature>
<keyword evidence="4 7" id="KW-0812">Transmembrane</keyword>
<evidence type="ECO:0000256" key="1">
    <source>
        <dbReference type="ARBA" id="ARBA00004651"/>
    </source>
</evidence>
<feature type="transmembrane region" description="Helical" evidence="7">
    <location>
        <begin position="360"/>
        <end position="386"/>
    </location>
</feature>
<feature type="transmembrane region" description="Helical" evidence="7">
    <location>
        <begin position="143"/>
        <end position="161"/>
    </location>
</feature>
<comment type="subcellular location">
    <subcellularLocation>
        <location evidence="1">Cell membrane</location>
        <topology evidence="1">Multi-pass membrane protein</topology>
    </subcellularLocation>
</comment>
<dbReference type="CDD" id="cd17321">
    <property type="entry name" value="MFS_MMR_MDR_like"/>
    <property type="match status" value="1"/>
</dbReference>
<dbReference type="EMBL" id="QMIG01000001">
    <property type="protein sequence ID" value="RAW18590.1"/>
    <property type="molecule type" value="Genomic_DNA"/>
</dbReference>
<dbReference type="RefSeq" id="WP_112256159.1">
    <property type="nucleotide sequence ID" value="NZ_QMIG01000001.1"/>
</dbReference>
<reference evidence="9 10" key="1">
    <citation type="submission" date="2018-06" db="EMBL/GenBank/DDBJ databases">
        <title>Phytoactinopolyspora halophila sp. nov., a novel halophilic actinomycete isolated from a saline soil in China.</title>
        <authorList>
            <person name="Tang S.-K."/>
        </authorList>
    </citation>
    <scope>NUCLEOTIDE SEQUENCE [LARGE SCALE GENOMIC DNA]</scope>
    <source>
        <strain evidence="9 10">YIM 96934</strain>
    </source>
</reference>
<evidence type="ECO:0000256" key="4">
    <source>
        <dbReference type="ARBA" id="ARBA00022692"/>
    </source>
</evidence>
<keyword evidence="2" id="KW-0813">Transport</keyword>
<dbReference type="GO" id="GO:0022857">
    <property type="term" value="F:transmembrane transporter activity"/>
    <property type="evidence" value="ECO:0007669"/>
    <property type="project" value="InterPro"/>
</dbReference>
<comment type="caution">
    <text evidence="9">The sequence shown here is derived from an EMBL/GenBank/DDBJ whole genome shotgun (WGS) entry which is preliminary data.</text>
</comment>
<evidence type="ECO:0000256" key="2">
    <source>
        <dbReference type="ARBA" id="ARBA00022448"/>
    </source>
</evidence>
<dbReference type="PANTHER" id="PTHR42718:SF47">
    <property type="entry name" value="METHYL VIOLOGEN RESISTANCE PROTEIN SMVA"/>
    <property type="match status" value="1"/>
</dbReference>
<accession>A0A329R1Z3</accession>
<dbReference type="Gene3D" id="1.20.1720.10">
    <property type="entry name" value="Multidrug resistance protein D"/>
    <property type="match status" value="1"/>
</dbReference>
<dbReference type="Proteomes" id="UP000250462">
    <property type="component" value="Unassembled WGS sequence"/>
</dbReference>
<name>A0A329R1Z3_9ACTN</name>
<keyword evidence="6 7" id="KW-0472">Membrane</keyword>
<feature type="transmembrane region" description="Helical" evidence="7">
    <location>
        <begin position="108"/>
        <end position="131"/>
    </location>
</feature>
<protein>
    <submittedName>
        <fullName evidence="9">MFS transporter</fullName>
    </submittedName>
</protein>
<feature type="transmembrane region" description="Helical" evidence="7">
    <location>
        <begin position="52"/>
        <end position="71"/>
    </location>
</feature>
<evidence type="ECO:0000256" key="3">
    <source>
        <dbReference type="ARBA" id="ARBA00022475"/>
    </source>
</evidence>
<keyword evidence="10" id="KW-1185">Reference proteome</keyword>
<feature type="domain" description="Major facilitator superfamily (MFS) profile" evidence="8">
    <location>
        <begin position="17"/>
        <end position="508"/>
    </location>
</feature>